<dbReference type="EMBL" id="JAVDQF010000001">
    <property type="protein sequence ID" value="MDR6269732.1"/>
    <property type="molecule type" value="Genomic_DNA"/>
</dbReference>
<dbReference type="InterPro" id="IPR050275">
    <property type="entry name" value="PGM_Phosphatase"/>
</dbReference>
<dbReference type="InterPro" id="IPR029033">
    <property type="entry name" value="His_PPase_superfam"/>
</dbReference>
<dbReference type="PANTHER" id="PTHR48100:SF15">
    <property type="entry name" value="SEDOHEPTULOSE 1,7-BISPHOSPHATASE"/>
    <property type="match status" value="1"/>
</dbReference>
<dbReference type="Proteomes" id="UP001185069">
    <property type="component" value="Unassembled WGS sequence"/>
</dbReference>
<reference evidence="2 3" key="1">
    <citation type="submission" date="2023-07" db="EMBL/GenBank/DDBJ databases">
        <title>Sequencing the genomes of 1000 actinobacteria strains.</title>
        <authorList>
            <person name="Klenk H.-P."/>
        </authorList>
    </citation>
    <scope>NUCLEOTIDE SEQUENCE [LARGE SCALE GENOMIC DNA]</scope>
    <source>
        <strain evidence="2 3">DSM 14555</strain>
    </source>
</reference>
<dbReference type="Gene3D" id="3.40.50.1240">
    <property type="entry name" value="Phosphoglycerate mutase-like"/>
    <property type="match status" value="1"/>
</dbReference>
<dbReference type="GO" id="GO:0004619">
    <property type="term" value="F:phosphoglycerate mutase activity"/>
    <property type="evidence" value="ECO:0007669"/>
    <property type="project" value="UniProtKB-EC"/>
</dbReference>
<proteinExistence type="predicted"/>
<organism evidence="2 3">
    <name type="scientific">Arthrobacter russicus</name>
    <dbReference type="NCBI Taxonomy" id="172040"/>
    <lineage>
        <taxon>Bacteria</taxon>
        <taxon>Bacillati</taxon>
        <taxon>Actinomycetota</taxon>
        <taxon>Actinomycetes</taxon>
        <taxon>Micrococcales</taxon>
        <taxon>Micrococcaceae</taxon>
        <taxon>Arthrobacter</taxon>
    </lineage>
</organism>
<dbReference type="SUPFAM" id="SSF53254">
    <property type="entry name" value="Phosphoglycerate mutase-like"/>
    <property type="match status" value="1"/>
</dbReference>
<protein>
    <submittedName>
        <fullName evidence="2">Phosphoglycerate mutase</fullName>
        <ecNumber evidence="2">5.4.2.12</ecNumber>
    </submittedName>
</protein>
<dbReference type="RefSeq" id="WP_309798279.1">
    <property type="nucleotide sequence ID" value="NZ_BAAAHY010000005.1"/>
</dbReference>
<dbReference type="EC" id="5.4.2.12" evidence="2"/>
<evidence type="ECO:0000256" key="1">
    <source>
        <dbReference type="SAM" id="MobiDB-lite"/>
    </source>
</evidence>
<keyword evidence="2" id="KW-0413">Isomerase</keyword>
<dbReference type="Pfam" id="PF00300">
    <property type="entry name" value="His_Phos_1"/>
    <property type="match status" value="1"/>
</dbReference>
<comment type="caution">
    <text evidence="2">The sequence shown here is derived from an EMBL/GenBank/DDBJ whole genome shotgun (WGS) entry which is preliminary data.</text>
</comment>
<evidence type="ECO:0000313" key="2">
    <source>
        <dbReference type="EMBL" id="MDR6269732.1"/>
    </source>
</evidence>
<dbReference type="CDD" id="cd07067">
    <property type="entry name" value="HP_PGM_like"/>
    <property type="match status" value="1"/>
</dbReference>
<feature type="region of interest" description="Disordered" evidence="1">
    <location>
        <begin position="1"/>
        <end position="20"/>
    </location>
</feature>
<dbReference type="InterPro" id="IPR013078">
    <property type="entry name" value="His_Pase_superF_clade-1"/>
</dbReference>
<dbReference type="PANTHER" id="PTHR48100">
    <property type="entry name" value="BROAD-SPECIFICITY PHOSPHATASE YOR283W-RELATED"/>
    <property type="match status" value="1"/>
</dbReference>
<dbReference type="SMART" id="SM00855">
    <property type="entry name" value="PGAM"/>
    <property type="match status" value="1"/>
</dbReference>
<keyword evidence="3" id="KW-1185">Reference proteome</keyword>
<accession>A0ABU1JEB0</accession>
<gene>
    <name evidence="2" type="ORF">JOE69_001970</name>
</gene>
<evidence type="ECO:0000313" key="3">
    <source>
        <dbReference type="Proteomes" id="UP001185069"/>
    </source>
</evidence>
<sequence>MSTEPSSKGPSKETGPVADAVPWDHVTLPKLWLLRHGETEWSRSGRYTGLTDLPLTEHGEEQALSARPALAGVDFDLVLSSPSQRARRTAELAGFSAAIVEPLAHEWDYGDYEGVDSAEVRRSRPGYLIWQDGVPGGETIEQVAARADAVIARVLSPQPAEPEGPAAGRVVNQALLVAHGHFLRVLTARWLDLPATEGRHFVLGTAKVCTLGWDKRTPAVEQWGL</sequence>
<name>A0ABU1JEB0_9MICC</name>